<organism evidence="1 2">
    <name type="scientific">Psychroflexus salarius</name>
    <dbReference type="NCBI Taxonomy" id="1155689"/>
    <lineage>
        <taxon>Bacteria</taxon>
        <taxon>Pseudomonadati</taxon>
        <taxon>Bacteroidota</taxon>
        <taxon>Flavobacteriia</taxon>
        <taxon>Flavobacteriales</taxon>
        <taxon>Flavobacteriaceae</taxon>
        <taxon>Psychroflexus</taxon>
    </lineage>
</organism>
<name>A0A1M4YKK7_9FLAO</name>
<protein>
    <submittedName>
        <fullName evidence="1">Uncharacterized protein</fullName>
    </submittedName>
</protein>
<reference evidence="1 2" key="1">
    <citation type="submission" date="2016-11" db="EMBL/GenBank/DDBJ databases">
        <authorList>
            <person name="Jaros S."/>
            <person name="Januszkiewicz K."/>
            <person name="Wedrychowicz H."/>
        </authorList>
    </citation>
    <scope>NUCLEOTIDE SEQUENCE [LARGE SCALE GENOMIC DNA]</scope>
    <source>
        <strain evidence="1 2">DSM 25661</strain>
    </source>
</reference>
<dbReference type="AlphaFoldDB" id="A0A1M4YKK7"/>
<dbReference type="EMBL" id="FQTW01000042">
    <property type="protein sequence ID" value="SHF06385.1"/>
    <property type="molecule type" value="Genomic_DNA"/>
</dbReference>
<sequence>MQTVVRHLTTHSKMNNNLYSSVYRNLERELVSLSNLIHINDEQLKIYSIKITELLIRTVVEVESISKELYFANGGEKDDDKDLFFDTDCIQLLEDKWKLSKKVIFVSSPNLYFEIDDNKVLNPLKKANKRGSSSSDWLKAYQAVKHNRGKNLKKGNLKHLIRALGGLYILNVYYRDTIFQLEKDGTGTNFDSSLGSELFSVKLHVSQTISIDKDYTLNPDFDECIYLLKATDKTREDVQKSLKLINEKTNERVKNNLTKEIQKHLSTIKGSDKEEVEKNLKDVVSKIRSDIQIQVAKENGLKLKQTFENLRYEGIINKQQFE</sequence>
<dbReference type="OrthoDB" id="1442012at2"/>
<dbReference type="Proteomes" id="UP000184462">
    <property type="component" value="Unassembled WGS sequence"/>
</dbReference>
<accession>A0A1M4YKK7</accession>
<evidence type="ECO:0000313" key="2">
    <source>
        <dbReference type="Proteomes" id="UP000184462"/>
    </source>
</evidence>
<dbReference type="RefSeq" id="WP_073193799.1">
    <property type="nucleotide sequence ID" value="NZ_FQTW01000042.1"/>
</dbReference>
<evidence type="ECO:0000313" key="1">
    <source>
        <dbReference type="EMBL" id="SHF06385.1"/>
    </source>
</evidence>
<gene>
    <name evidence="1" type="ORF">SAMN05444278_1421</name>
</gene>
<keyword evidence="2" id="KW-1185">Reference proteome</keyword>
<proteinExistence type="predicted"/>